<accession>A0AAV1R0S9</accession>
<evidence type="ECO:0000313" key="2">
    <source>
        <dbReference type="Proteomes" id="UP001314170"/>
    </source>
</evidence>
<organism evidence="1 2">
    <name type="scientific">Dovyalis caffra</name>
    <dbReference type="NCBI Taxonomy" id="77055"/>
    <lineage>
        <taxon>Eukaryota</taxon>
        <taxon>Viridiplantae</taxon>
        <taxon>Streptophyta</taxon>
        <taxon>Embryophyta</taxon>
        <taxon>Tracheophyta</taxon>
        <taxon>Spermatophyta</taxon>
        <taxon>Magnoliopsida</taxon>
        <taxon>eudicotyledons</taxon>
        <taxon>Gunneridae</taxon>
        <taxon>Pentapetalae</taxon>
        <taxon>rosids</taxon>
        <taxon>fabids</taxon>
        <taxon>Malpighiales</taxon>
        <taxon>Salicaceae</taxon>
        <taxon>Flacourtieae</taxon>
        <taxon>Dovyalis</taxon>
    </lineage>
</organism>
<reference evidence="1 2" key="1">
    <citation type="submission" date="2024-01" db="EMBL/GenBank/DDBJ databases">
        <authorList>
            <person name="Waweru B."/>
        </authorList>
    </citation>
    <scope>NUCLEOTIDE SEQUENCE [LARGE SCALE GENOMIC DNA]</scope>
</reference>
<comment type="caution">
    <text evidence="1">The sequence shown here is derived from an EMBL/GenBank/DDBJ whole genome shotgun (WGS) entry which is preliminary data.</text>
</comment>
<dbReference type="Proteomes" id="UP001314170">
    <property type="component" value="Unassembled WGS sequence"/>
</dbReference>
<name>A0AAV1R0S9_9ROSI</name>
<protein>
    <submittedName>
        <fullName evidence="1">Uncharacterized protein</fullName>
    </submittedName>
</protein>
<sequence>MVIENIKVGPTRKFSPKLFDSNRENEETSFLELLPLLLNKSLYRFLHPQSTRCLLKEFTFITAFEPTIEIPSISIIETRSIVNFEFTFPSMEQLIKPKSRDFFPTCINSYFNELKKNPSTWSKVCSQAARKIKARAKELSCLAIIYPSVFKRVEIDASN</sequence>
<evidence type="ECO:0000313" key="1">
    <source>
        <dbReference type="EMBL" id="CAK7326978.1"/>
    </source>
</evidence>
<gene>
    <name evidence="1" type="ORF">DCAF_LOCUS4685</name>
</gene>
<dbReference type="EMBL" id="CAWUPB010000851">
    <property type="protein sequence ID" value="CAK7326978.1"/>
    <property type="molecule type" value="Genomic_DNA"/>
</dbReference>
<dbReference type="AlphaFoldDB" id="A0AAV1R0S9"/>
<proteinExistence type="predicted"/>
<keyword evidence="2" id="KW-1185">Reference proteome</keyword>